<protein>
    <submittedName>
        <fullName evidence="1">Uncharacterized protein</fullName>
    </submittedName>
</protein>
<evidence type="ECO:0000313" key="1">
    <source>
        <dbReference type="EMBL" id="KDQ63926.1"/>
    </source>
</evidence>
<dbReference type="AlphaFoldDB" id="A0A067QMV4"/>
<dbReference type="EMBL" id="KL197709">
    <property type="protein sequence ID" value="KDQ63926.1"/>
    <property type="molecule type" value="Genomic_DNA"/>
</dbReference>
<accession>A0A067QMV4</accession>
<organism evidence="1 2">
    <name type="scientific">Jaapia argillacea MUCL 33604</name>
    <dbReference type="NCBI Taxonomy" id="933084"/>
    <lineage>
        <taxon>Eukaryota</taxon>
        <taxon>Fungi</taxon>
        <taxon>Dikarya</taxon>
        <taxon>Basidiomycota</taxon>
        <taxon>Agaricomycotina</taxon>
        <taxon>Agaricomycetes</taxon>
        <taxon>Agaricomycetidae</taxon>
        <taxon>Jaapiales</taxon>
        <taxon>Jaapiaceae</taxon>
        <taxon>Jaapia</taxon>
    </lineage>
</organism>
<evidence type="ECO:0000313" key="2">
    <source>
        <dbReference type="Proteomes" id="UP000027265"/>
    </source>
</evidence>
<dbReference type="InParanoid" id="A0A067QMV4"/>
<gene>
    <name evidence="1" type="ORF">JAAARDRAFT_213052</name>
</gene>
<sequence length="83" mass="9435">MGWFNPQLSALHISEYNSAAWSNQASSPSYGQYEYVVNRSHKEHLMQWRNSRHNSAPTSTRTHTPEIAATKDLEGAWCDTSPI</sequence>
<name>A0A067QMV4_9AGAM</name>
<dbReference type="Proteomes" id="UP000027265">
    <property type="component" value="Unassembled WGS sequence"/>
</dbReference>
<dbReference type="HOGENOM" id="CLU_2542866_0_0_1"/>
<proteinExistence type="predicted"/>
<reference evidence="2" key="1">
    <citation type="journal article" date="2014" name="Proc. Natl. Acad. Sci. U.S.A.">
        <title>Extensive sampling of basidiomycete genomes demonstrates inadequacy of the white-rot/brown-rot paradigm for wood decay fungi.</title>
        <authorList>
            <person name="Riley R."/>
            <person name="Salamov A.A."/>
            <person name="Brown D.W."/>
            <person name="Nagy L.G."/>
            <person name="Floudas D."/>
            <person name="Held B.W."/>
            <person name="Levasseur A."/>
            <person name="Lombard V."/>
            <person name="Morin E."/>
            <person name="Otillar R."/>
            <person name="Lindquist E.A."/>
            <person name="Sun H."/>
            <person name="LaButti K.M."/>
            <person name="Schmutz J."/>
            <person name="Jabbour D."/>
            <person name="Luo H."/>
            <person name="Baker S.E."/>
            <person name="Pisabarro A.G."/>
            <person name="Walton J.D."/>
            <person name="Blanchette R.A."/>
            <person name="Henrissat B."/>
            <person name="Martin F."/>
            <person name="Cullen D."/>
            <person name="Hibbett D.S."/>
            <person name="Grigoriev I.V."/>
        </authorList>
    </citation>
    <scope>NUCLEOTIDE SEQUENCE [LARGE SCALE GENOMIC DNA]</scope>
    <source>
        <strain evidence="2">MUCL 33604</strain>
    </source>
</reference>
<keyword evidence="2" id="KW-1185">Reference proteome</keyword>